<sequence>MNSDLLVCWVMPALAVFLVVYTIVLNKWAQNRKPKQPKELKLEDYENDFELFVSLLYEEEDTFISSCYNVTKEKKSSYRQICDTLAEGLESPTFYKKVIEEWPELKKDTFYALKMKYLEHDSKEHKYLREQALIYAEYNRRKYTAYLKVYPEAKTDLSEYLYNSKGSC</sequence>
<evidence type="ECO:0000313" key="2">
    <source>
        <dbReference type="EMBL" id="KKS02121.1"/>
    </source>
</evidence>
<reference evidence="2 3" key="1">
    <citation type="journal article" date="2015" name="Nature">
        <title>rRNA introns, odd ribosomes, and small enigmatic genomes across a large radiation of phyla.</title>
        <authorList>
            <person name="Brown C.T."/>
            <person name="Hug L.A."/>
            <person name="Thomas B.C."/>
            <person name="Sharon I."/>
            <person name="Castelle C.J."/>
            <person name="Singh A."/>
            <person name="Wilkins M.J."/>
            <person name="Williams K.H."/>
            <person name="Banfield J.F."/>
        </authorList>
    </citation>
    <scope>NUCLEOTIDE SEQUENCE [LARGE SCALE GENOMIC DNA]</scope>
</reference>
<evidence type="ECO:0000256" key="1">
    <source>
        <dbReference type="SAM" id="Phobius"/>
    </source>
</evidence>
<dbReference type="EMBL" id="LCBB01000017">
    <property type="protein sequence ID" value="KKS02121.1"/>
    <property type="molecule type" value="Genomic_DNA"/>
</dbReference>
<name>A0A0G0XYF9_UNCKA</name>
<gene>
    <name evidence="2" type="ORF">UU55_C0017G0010</name>
</gene>
<organism evidence="2 3">
    <name type="scientific">candidate division WWE3 bacterium GW2011_GWC2_41_23</name>
    <dbReference type="NCBI Taxonomy" id="1619123"/>
    <lineage>
        <taxon>Bacteria</taxon>
        <taxon>Katanobacteria</taxon>
    </lineage>
</organism>
<evidence type="ECO:0000313" key="3">
    <source>
        <dbReference type="Proteomes" id="UP000033947"/>
    </source>
</evidence>
<keyword evidence="1" id="KW-1133">Transmembrane helix</keyword>
<keyword evidence="1" id="KW-0472">Membrane</keyword>
<dbReference type="Proteomes" id="UP000033947">
    <property type="component" value="Unassembled WGS sequence"/>
</dbReference>
<proteinExistence type="predicted"/>
<comment type="caution">
    <text evidence="2">The sequence shown here is derived from an EMBL/GenBank/DDBJ whole genome shotgun (WGS) entry which is preliminary data.</text>
</comment>
<protein>
    <submittedName>
        <fullName evidence="2">Uncharacterized protein</fullName>
    </submittedName>
</protein>
<dbReference type="AlphaFoldDB" id="A0A0G0XYF9"/>
<feature type="transmembrane region" description="Helical" evidence="1">
    <location>
        <begin position="6"/>
        <end position="25"/>
    </location>
</feature>
<accession>A0A0G0XYF9</accession>
<keyword evidence="1" id="KW-0812">Transmembrane</keyword>